<dbReference type="PANTHER" id="PTHR10655">
    <property type="entry name" value="LYSOPHOSPHOLIPASE-RELATED"/>
    <property type="match status" value="1"/>
</dbReference>
<evidence type="ECO:0000256" key="11">
    <source>
        <dbReference type="ARBA" id="ARBA00029392"/>
    </source>
</evidence>
<dbReference type="GO" id="GO:0052689">
    <property type="term" value="F:carboxylic ester hydrolase activity"/>
    <property type="evidence" value="ECO:0007669"/>
    <property type="project" value="UniProtKB-KW"/>
</dbReference>
<evidence type="ECO:0000256" key="3">
    <source>
        <dbReference type="ARBA" id="ARBA00006499"/>
    </source>
</evidence>
<evidence type="ECO:0000256" key="1">
    <source>
        <dbReference type="ARBA" id="ARBA00004123"/>
    </source>
</evidence>
<evidence type="ECO:0000259" key="14">
    <source>
        <dbReference type="Pfam" id="PF02230"/>
    </source>
</evidence>
<organism evidence="15 16">
    <name type="scientific">Astrephomene gubernaculifera</name>
    <dbReference type="NCBI Taxonomy" id="47775"/>
    <lineage>
        <taxon>Eukaryota</taxon>
        <taxon>Viridiplantae</taxon>
        <taxon>Chlorophyta</taxon>
        <taxon>core chlorophytes</taxon>
        <taxon>Chlorophyceae</taxon>
        <taxon>CS clade</taxon>
        <taxon>Chlamydomonadales</taxon>
        <taxon>Astrephomenaceae</taxon>
        <taxon>Astrephomene</taxon>
    </lineage>
</organism>
<reference evidence="15 16" key="1">
    <citation type="journal article" date="2021" name="Sci. Rep.">
        <title>Genome sequencing of the multicellular alga Astrephomene provides insights into convergent evolution of germ-soma differentiation.</title>
        <authorList>
            <person name="Yamashita S."/>
            <person name="Yamamoto K."/>
            <person name="Matsuzaki R."/>
            <person name="Suzuki S."/>
            <person name="Yamaguchi H."/>
            <person name="Hirooka S."/>
            <person name="Minakuchi Y."/>
            <person name="Miyagishima S."/>
            <person name="Kawachi M."/>
            <person name="Toyoda A."/>
            <person name="Nozaki H."/>
        </authorList>
    </citation>
    <scope>NUCLEOTIDE SEQUENCE [LARGE SCALE GENOMIC DNA]</scope>
    <source>
        <strain evidence="15 16">NIES-4017</strain>
    </source>
</reference>
<evidence type="ECO:0000256" key="10">
    <source>
        <dbReference type="ARBA" id="ARBA00023242"/>
    </source>
</evidence>
<proteinExistence type="inferred from homology"/>
<comment type="subcellular location">
    <subcellularLocation>
        <location evidence="2">Cytoplasm</location>
    </subcellularLocation>
    <subcellularLocation>
        <location evidence="1">Nucleus</location>
    </subcellularLocation>
</comment>
<dbReference type="PANTHER" id="PTHR10655:SF17">
    <property type="entry name" value="LYSOPHOSPHOLIPASE-LIKE PROTEIN 1"/>
    <property type="match status" value="1"/>
</dbReference>
<evidence type="ECO:0000256" key="8">
    <source>
        <dbReference type="ARBA" id="ARBA00022832"/>
    </source>
</evidence>
<comment type="function">
    <text evidence="11">Hydrolyzes fatty acids from S-acylated cysteine residues in proteins with a strong preference for palmitoylated G-alpha proteins over other acyl substrates. Mediates the deacylation of G-alpha proteins such as GPA1 in vivo, but has weak or no activity toward palmitoylated Ras proteins. Has weak lysophospholipase activity in vitro; however such activity may not exist in vivo.</text>
</comment>
<dbReference type="FunFam" id="3.40.50.1820:FF:000276">
    <property type="entry name" value="Acyl-protein thioesterase 1"/>
    <property type="match status" value="1"/>
</dbReference>
<dbReference type="Gene3D" id="3.40.50.1820">
    <property type="entry name" value="alpha/beta hydrolase"/>
    <property type="match status" value="1"/>
</dbReference>
<name>A0AAD3DH13_9CHLO</name>
<keyword evidence="8" id="KW-0276">Fatty acid metabolism</keyword>
<dbReference type="EC" id="3.1.2.22" evidence="4"/>
<protein>
    <recommendedName>
        <fullName evidence="4">palmitoyl-protein hydrolase</fullName>
        <ecNumber evidence="4">3.1.2.22</ecNumber>
    </recommendedName>
    <alternativeName>
        <fullName evidence="12">Palmitoyl-protein hydrolase</fullName>
    </alternativeName>
</protein>
<accession>A0AAD3DH13</accession>
<keyword evidence="6" id="KW-0963">Cytoplasm</keyword>
<dbReference type="InterPro" id="IPR029058">
    <property type="entry name" value="AB_hydrolase_fold"/>
</dbReference>
<keyword evidence="5" id="KW-0719">Serine esterase</keyword>
<evidence type="ECO:0000256" key="13">
    <source>
        <dbReference type="ARBA" id="ARBA00047337"/>
    </source>
</evidence>
<evidence type="ECO:0000256" key="4">
    <source>
        <dbReference type="ARBA" id="ARBA00012423"/>
    </source>
</evidence>
<evidence type="ECO:0000256" key="2">
    <source>
        <dbReference type="ARBA" id="ARBA00004496"/>
    </source>
</evidence>
<evidence type="ECO:0000256" key="6">
    <source>
        <dbReference type="ARBA" id="ARBA00022490"/>
    </source>
</evidence>
<dbReference type="GO" id="GO:0006631">
    <property type="term" value="P:fatty acid metabolic process"/>
    <property type="evidence" value="ECO:0007669"/>
    <property type="project" value="UniProtKB-KW"/>
</dbReference>
<dbReference type="AlphaFoldDB" id="A0AAD3DH13"/>
<dbReference type="EMBL" id="BMAR01000001">
    <property type="protein sequence ID" value="GFR41398.1"/>
    <property type="molecule type" value="Genomic_DNA"/>
</dbReference>
<dbReference type="GO" id="GO:0008474">
    <property type="term" value="F:palmitoyl-(protein) hydrolase activity"/>
    <property type="evidence" value="ECO:0007669"/>
    <property type="project" value="UniProtKB-EC"/>
</dbReference>
<dbReference type="GO" id="GO:0005737">
    <property type="term" value="C:cytoplasm"/>
    <property type="evidence" value="ECO:0007669"/>
    <property type="project" value="UniProtKB-SubCell"/>
</dbReference>
<comment type="similarity">
    <text evidence="3">Belongs to the AB hydrolase superfamily. AB hydrolase 2 family.</text>
</comment>
<keyword evidence="16" id="KW-1185">Reference proteome</keyword>
<dbReference type="GO" id="GO:0005634">
    <property type="term" value="C:nucleus"/>
    <property type="evidence" value="ECO:0007669"/>
    <property type="project" value="UniProtKB-SubCell"/>
</dbReference>
<keyword evidence="7" id="KW-0378">Hydrolase</keyword>
<evidence type="ECO:0000256" key="5">
    <source>
        <dbReference type="ARBA" id="ARBA00022487"/>
    </source>
</evidence>
<dbReference type="Proteomes" id="UP001054857">
    <property type="component" value="Unassembled WGS sequence"/>
</dbReference>
<evidence type="ECO:0000256" key="12">
    <source>
        <dbReference type="ARBA" id="ARBA00031195"/>
    </source>
</evidence>
<sequence length="257" mass="28205">MLVRSLAPVSSAVPSPFRSRLYRVTHNARASHTTMALNYARPIEIPPAGPHTSTFIMLHGLGDTGDGWSDIGYMFKQSLPGTKFIFPHAPRRPITLNYGMSMPGWYDIPSLEEIQRSEDAAGLRESQRYVEELVQKEIAAGVPSSKIVVGGFSQGGAVAFMMLRSNTKLGGIVALSSYLPLHKEQPVISESNEKTPIFMCHGDADQVVSFDFGQRSYQLLSSMGANVEFQTYLGMGHSACQREFDDVLECVKGWLGA</sequence>
<evidence type="ECO:0000313" key="15">
    <source>
        <dbReference type="EMBL" id="GFR41398.1"/>
    </source>
</evidence>
<dbReference type="SUPFAM" id="SSF53474">
    <property type="entry name" value="alpha/beta-Hydrolases"/>
    <property type="match status" value="1"/>
</dbReference>
<keyword evidence="10" id="KW-0539">Nucleus</keyword>
<evidence type="ECO:0000256" key="7">
    <source>
        <dbReference type="ARBA" id="ARBA00022801"/>
    </source>
</evidence>
<dbReference type="Pfam" id="PF02230">
    <property type="entry name" value="Abhydrolase_2"/>
    <property type="match status" value="1"/>
</dbReference>
<feature type="domain" description="Phospholipase/carboxylesterase/thioesterase" evidence="14">
    <location>
        <begin position="46"/>
        <end position="252"/>
    </location>
</feature>
<comment type="caution">
    <text evidence="15">The sequence shown here is derived from an EMBL/GenBank/DDBJ whole genome shotgun (WGS) entry which is preliminary data.</text>
</comment>
<keyword evidence="9" id="KW-0443">Lipid metabolism</keyword>
<evidence type="ECO:0000256" key="9">
    <source>
        <dbReference type="ARBA" id="ARBA00023098"/>
    </source>
</evidence>
<dbReference type="InterPro" id="IPR050565">
    <property type="entry name" value="LYPA1-2/EST-like"/>
</dbReference>
<comment type="catalytic activity">
    <reaction evidence="13">
        <text>S-hexadecanoyl-L-cysteinyl-[protein] + H2O = L-cysteinyl-[protein] + hexadecanoate + H(+)</text>
        <dbReference type="Rhea" id="RHEA:19233"/>
        <dbReference type="Rhea" id="RHEA-COMP:10131"/>
        <dbReference type="Rhea" id="RHEA-COMP:11032"/>
        <dbReference type="ChEBI" id="CHEBI:7896"/>
        <dbReference type="ChEBI" id="CHEBI:15377"/>
        <dbReference type="ChEBI" id="CHEBI:15378"/>
        <dbReference type="ChEBI" id="CHEBI:29950"/>
        <dbReference type="ChEBI" id="CHEBI:74151"/>
        <dbReference type="EC" id="3.1.2.22"/>
    </reaction>
</comment>
<dbReference type="InterPro" id="IPR003140">
    <property type="entry name" value="PLipase/COase/thioEstase"/>
</dbReference>
<gene>
    <name evidence="15" type="ORF">Agub_g2077</name>
</gene>
<evidence type="ECO:0000313" key="16">
    <source>
        <dbReference type="Proteomes" id="UP001054857"/>
    </source>
</evidence>